<dbReference type="SMART" id="SM00365">
    <property type="entry name" value="LRR_SD22"/>
    <property type="match status" value="6"/>
</dbReference>
<dbReference type="RefSeq" id="XP_036363883.1">
    <property type="nucleotide sequence ID" value="XM_036507990.1"/>
</dbReference>
<evidence type="ECO:0000256" key="1">
    <source>
        <dbReference type="ARBA" id="ARBA00022614"/>
    </source>
</evidence>
<protein>
    <submittedName>
        <fullName evidence="5 6">Leucine-rich repeat-containing protein 23-like</fullName>
    </submittedName>
</protein>
<dbReference type="InterPro" id="IPR032675">
    <property type="entry name" value="LRR_dom_sf"/>
</dbReference>
<keyword evidence="2" id="KW-0677">Repeat</keyword>
<organism evidence="4 5">
    <name type="scientific">Octopus sinensis</name>
    <name type="common">East Asian common octopus</name>
    <dbReference type="NCBI Taxonomy" id="2607531"/>
    <lineage>
        <taxon>Eukaryota</taxon>
        <taxon>Metazoa</taxon>
        <taxon>Spiralia</taxon>
        <taxon>Lophotrochozoa</taxon>
        <taxon>Mollusca</taxon>
        <taxon>Cephalopoda</taxon>
        <taxon>Coleoidea</taxon>
        <taxon>Octopodiformes</taxon>
        <taxon>Octopoda</taxon>
        <taxon>Incirrata</taxon>
        <taxon>Octopodidae</taxon>
        <taxon>Octopus</taxon>
    </lineage>
</organism>
<dbReference type="KEGG" id="osn:115218138"/>
<evidence type="ECO:0000313" key="6">
    <source>
        <dbReference type="RefSeq" id="XP_036363883.1"/>
    </source>
</evidence>
<dbReference type="InterPro" id="IPR001611">
    <property type="entry name" value="Leu-rich_rpt"/>
</dbReference>
<dbReference type="SUPFAM" id="SSF52058">
    <property type="entry name" value="L domain-like"/>
    <property type="match status" value="1"/>
</dbReference>
<dbReference type="Pfam" id="PF14580">
    <property type="entry name" value="LRR_9"/>
    <property type="match status" value="1"/>
</dbReference>
<dbReference type="Pfam" id="PF00560">
    <property type="entry name" value="LRR_1"/>
    <property type="match status" value="1"/>
</dbReference>
<dbReference type="PROSITE" id="PS51450">
    <property type="entry name" value="LRR"/>
    <property type="match status" value="1"/>
</dbReference>
<feature type="compositionally biased region" description="Acidic residues" evidence="3">
    <location>
        <begin position="1"/>
        <end position="28"/>
    </location>
</feature>
<dbReference type="RefSeq" id="XP_029643796.1">
    <property type="nucleotide sequence ID" value="XM_029787936.2"/>
</dbReference>
<gene>
    <name evidence="5 6" type="primary">LOC115218138</name>
</gene>
<name>A0A6P7T1B0_9MOLL</name>
<evidence type="ECO:0000313" key="5">
    <source>
        <dbReference type="RefSeq" id="XP_029643796.1"/>
    </source>
</evidence>
<proteinExistence type="predicted"/>
<accession>A0A6P7T1B0</accession>
<keyword evidence="1" id="KW-0433">Leucine-rich repeat</keyword>
<reference evidence="5 6" key="1">
    <citation type="submission" date="2025-08" db="UniProtKB">
        <authorList>
            <consortium name="RefSeq"/>
        </authorList>
    </citation>
    <scope>IDENTIFICATION</scope>
</reference>
<dbReference type="PANTHER" id="PTHR15454:SF56">
    <property type="entry name" value="PROTEIN PHOSPHATASE 1 REGULATORY SUBUNIT 7-RELATED"/>
    <property type="match status" value="1"/>
</dbReference>
<evidence type="ECO:0000313" key="4">
    <source>
        <dbReference type="Proteomes" id="UP000515154"/>
    </source>
</evidence>
<dbReference type="AlphaFoldDB" id="A0A6P7T1B0"/>
<evidence type="ECO:0000256" key="3">
    <source>
        <dbReference type="SAM" id="MobiDB-lite"/>
    </source>
</evidence>
<keyword evidence="4" id="KW-1185">Reference proteome</keyword>
<feature type="region of interest" description="Disordered" evidence="3">
    <location>
        <begin position="1"/>
        <end position="30"/>
    </location>
</feature>
<dbReference type="PANTHER" id="PTHR15454">
    <property type="entry name" value="NISCHARIN RELATED"/>
    <property type="match status" value="1"/>
</dbReference>
<dbReference type="Proteomes" id="UP000515154">
    <property type="component" value="Linkage group LG12"/>
</dbReference>
<evidence type="ECO:0000256" key="2">
    <source>
        <dbReference type="ARBA" id="ARBA00022737"/>
    </source>
</evidence>
<dbReference type="Gene3D" id="3.80.10.10">
    <property type="entry name" value="Ribonuclease Inhibitor"/>
    <property type="match status" value="2"/>
</dbReference>
<dbReference type="GO" id="GO:0005737">
    <property type="term" value="C:cytoplasm"/>
    <property type="evidence" value="ECO:0007669"/>
    <property type="project" value="TreeGrafter"/>
</dbReference>
<sequence length="323" mass="36976">MSESELPEVLEEDEDVEEGEQEEGEEKPEENVLADDVIGECLSLLEKIGDGLAYTYIRLDCSNRELTNISILERYIHLRIIDVSNNQLSSLSPLDYLPNLLSLKADRNIIENVDIKPHAFLQYISMNNNKIEEISEGMSHPLVRHIDLAGNRIKELSQLNEENYPKLAILKLQENAIETIKDINLPSLTSLSLGHNKMTDFQWISNLVNLEFLEINNNSIDRLDGFNDNMKKLKYIDLKENIVDELSEVEKLTCLPALTILLLTDNPVSKEPDFRVEVLSFLPTLITLNYSDITEEERGEAYEVLKERQEAQNTQKEEIPLPP</sequence>